<dbReference type="PANTHER" id="PTHR45125:SF3">
    <property type="entry name" value="NO-APICAL-MERISTEM-ASSOCIATED CARBOXY-TERMINAL DOMAIN PROTEIN"/>
    <property type="match status" value="1"/>
</dbReference>
<sequence>MRTLRGKAFSIDEDKLLCQVYLEITQDPVIGINQKKDKLWEHINNVFHSRRLSYCTEDRTPKSLSCQMSTIMKAVSKFRGCIRQIKHLNPSGASEMDIISINRANVLFSEDKEYKHKGFQFDYVWLILKDTEKWMDTGTMEMTKQRRKNNSFDGSQT</sequence>
<evidence type="ECO:0000313" key="1">
    <source>
        <dbReference type="EMBL" id="KAK3183020.1"/>
    </source>
</evidence>
<evidence type="ECO:0000313" key="2">
    <source>
        <dbReference type="Proteomes" id="UP001281410"/>
    </source>
</evidence>
<evidence type="ECO:0008006" key="3">
    <source>
        <dbReference type="Google" id="ProtNLM"/>
    </source>
</evidence>
<protein>
    <recommendedName>
        <fullName evidence="3">No apical meristem-associated C-terminal domain-containing protein</fullName>
    </recommendedName>
</protein>
<dbReference type="PANTHER" id="PTHR45125">
    <property type="entry name" value="F21J9.4-RELATED"/>
    <property type="match status" value="1"/>
</dbReference>
<keyword evidence="2" id="KW-1185">Reference proteome</keyword>
<reference evidence="1" key="1">
    <citation type="journal article" date="2023" name="Plant J.">
        <title>Genome sequences and population genomics provide insights into the demographic history, inbreeding, and mutation load of two 'living fossil' tree species of Dipteronia.</title>
        <authorList>
            <person name="Feng Y."/>
            <person name="Comes H.P."/>
            <person name="Chen J."/>
            <person name="Zhu S."/>
            <person name="Lu R."/>
            <person name="Zhang X."/>
            <person name="Li P."/>
            <person name="Qiu J."/>
            <person name="Olsen K.M."/>
            <person name="Qiu Y."/>
        </authorList>
    </citation>
    <scope>NUCLEOTIDE SEQUENCE</scope>
    <source>
        <strain evidence="1">NBL</strain>
    </source>
</reference>
<organism evidence="1 2">
    <name type="scientific">Dipteronia sinensis</name>
    <dbReference type="NCBI Taxonomy" id="43782"/>
    <lineage>
        <taxon>Eukaryota</taxon>
        <taxon>Viridiplantae</taxon>
        <taxon>Streptophyta</taxon>
        <taxon>Embryophyta</taxon>
        <taxon>Tracheophyta</taxon>
        <taxon>Spermatophyta</taxon>
        <taxon>Magnoliopsida</taxon>
        <taxon>eudicotyledons</taxon>
        <taxon>Gunneridae</taxon>
        <taxon>Pentapetalae</taxon>
        <taxon>rosids</taxon>
        <taxon>malvids</taxon>
        <taxon>Sapindales</taxon>
        <taxon>Sapindaceae</taxon>
        <taxon>Hippocastanoideae</taxon>
        <taxon>Acereae</taxon>
        <taxon>Dipteronia</taxon>
    </lineage>
</organism>
<comment type="caution">
    <text evidence="1">The sequence shown here is derived from an EMBL/GenBank/DDBJ whole genome shotgun (WGS) entry which is preliminary data.</text>
</comment>
<proteinExistence type="predicted"/>
<accession>A0AAE0DSB4</accession>
<name>A0AAE0DSB4_9ROSI</name>
<dbReference type="AlphaFoldDB" id="A0AAE0DSB4"/>
<dbReference type="Proteomes" id="UP001281410">
    <property type="component" value="Unassembled WGS sequence"/>
</dbReference>
<dbReference type="EMBL" id="JANJYJ010000010">
    <property type="protein sequence ID" value="KAK3183020.1"/>
    <property type="molecule type" value="Genomic_DNA"/>
</dbReference>
<gene>
    <name evidence="1" type="ORF">Dsin_030306</name>
</gene>